<dbReference type="EMBL" id="JADGJH010000115">
    <property type="protein sequence ID" value="KAJ3137224.1"/>
    <property type="molecule type" value="Genomic_DNA"/>
</dbReference>
<evidence type="ECO:0000256" key="3">
    <source>
        <dbReference type="ARBA" id="ARBA00022989"/>
    </source>
</evidence>
<dbReference type="PANTHER" id="PTHR23291">
    <property type="entry name" value="BAX INHIBITOR-RELATED"/>
    <property type="match status" value="1"/>
</dbReference>
<comment type="caution">
    <text evidence="6">The sequence shown here is derived from an EMBL/GenBank/DDBJ whole genome shotgun (WGS) entry which is preliminary data.</text>
</comment>
<sequence length="222" mass="24834">MQTHHDSQAVPPPYIESSDIEAAPLLGANEKPLLSECDLEVRLNFVRKVYSILAAQFALTTVVSAIFMYNVDIKHAVQSKYLLTAFTLAESYSIGVICTLYDSETVLQAVILTFIVFISLTLFTLQSKIKFDGLAPFLFTSLTILVFASFLQIFFPFNKFVDLAIAIVTAVVFSGYIVFDTYMIFTRMTADEYVLAAVELYLDVINLFLAILRILGNSSRDD</sequence>
<evidence type="ECO:0000313" key="7">
    <source>
        <dbReference type="Proteomes" id="UP001211907"/>
    </source>
</evidence>
<evidence type="ECO:0000256" key="5">
    <source>
        <dbReference type="RuleBase" id="RU004379"/>
    </source>
</evidence>
<organism evidence="6 7">
    <name type="scientific">Physocladia obscura</name>
    <dbReference type="NCBI Taxonomy" id="109957"/>
    <lineage>
        <taxon>Eukaryota</taxon>
        <taxon>Fungi</taxon>
        <taxon>Fungi incertae sedis</taxon>
        <taxon>Chytridiomycota</taxon>
        <taxon>Chytridiomycota incertae sedis</taxon>
        <taxon>Chytridiomycetes</taxon>
        <taxon>Chytridiales</taxon>
        <taxon>Chytriomycetaceae</taxon>
        <taxon>Physocladia</taxon>
    </lineage>
</organism>
<dbReference type="PANTHER" id="PTHR23291:SF50">
    <property type="entry name" value="PROTEIN LIFEGUARD 4"/>
    <property type="match status" value="1"/>
</dbReference>
<reference evidence="6" key="1">
    <citation type="submission" date="2020-05" db="EMBL/GenBank/DDBJ databases">
        <title>Phylogenomic resolution of chytrid fungi.</title>
        <authorList>
            <person name="Stajich J.E."/>
            <person name="Amses K."/>
            <person name="Simmons R."/>
            <person name="Seto K."/>
            <person name="Myers J."/>
            <person name="Bonds A."/>
            <person name="Quandt C.A."/>
            <person name="Barry K."/>
            <person name="Liu P."/>
            <person name="Grigoriev I."/>
            <person name="Longcore J.E."/>
            <person name="James T.Y."/>
        </authorList>
    </citation>
    <scope>NUCLEOTIDE SEQUENCE</scope>
    <source>
        <strain evidence="6">JEL0513</strain>
    </source>
</reference>
<evidence type="ECO:0000313" key="6">
    <source>
        <dbReference type="EMBL" id="KAJ3137224.1"/>
    </source>
</evidence>
<gene>
    <name evidence="6" type="primary">TMBIM4_1</name>
    <name evidence="6" type="ORF">HK100_000732</name>
</gene>
<name>A0AAD5T7T6_9FUNG</name>
<dbReference type="InterPro" id="IPR006214">
    <property type="entry name" value="Bax_inhibitor_1-related"/>
</dbReference>
<dbReference type="Pfam" id="PF01027">
    <property type="entry name" value="Bax1-I"/>
    <property type="match status" value="1"/>
</dbReference>
<dbReference type="GO" id="GO:0016020">
    <property type="term" value="C:membrane"/>
    <property type="evidence" value="ECO:0007669"/>
    <property type="project" value="UniProtKB-SubCell"/>
</dbReference>
<dbReference type="Proteomes" id="UP001211907">
    <property type="component" value="Unassembled WGS sequence"/>
</dbReference>
<dbReference type="AlphaFoldDB" id="A0AAD5T7T6"/>
<keyword evidence="4 5" id="KW-0472">Membrane</keyword>
<evidence type="ECO:0000256" key="1">
    <source>
        <dbReference type="ARBA" id="ARBA00004141"/>
    </source>
</evidence>
<keyword evidence="3 5" id="KW-1133">Transmembrane helix</keyword>
<evidence type="ECO:0000256" key="2">
    <source>
        <dbReference type="ARBA" id="ARBA00022692"/>
    </source>
</evidence>
<feature type="transmembrane region" description="Helical" evidence="5">
    <location>
        <begin position="163"/>
        <end position="182"/>
    </location>
</feature>
<feature type="transmembrane region" description="Helical" evidence="5">
    <location>
        <begin position="137"/>
        <end position="157"/>
    </location>
</feature>
<feature type="transmembrane region" description="Helical" evidence="5">
    <location>
        <begin position="194"/>
        <end position="215"/>
    </location>
</feature>
<protein>
    <submittedName>
        <fullName evidence="6">Transmembrane BAX inhibitor motif-containing protein 4</fullName>
    </submittedName>
</protein>
<keyword evidence="2 5" id="KW-0812">Transmembrane</keyword>
<comment type="similarity">
    <text evidence="5">Belongs to the BI1 family.</text>
</comment>
<feature type="transmembrane region" description="Helical" evidence="5">
    <location>
        <begin position="107"/>
        <end position="125"/>
    </location>
</feature>
<proteinExistence type="inferred from homology"/>
<accession>A0AAD5T7T6</accession>
<evidence type="ECO:0000256" key="4">
    <source>
        <dbReference type="ARBA" id="ARBA00023136"/>
    </source>
</evidence>
<keyword evidence="7" id="KW-1185">Reference proteome</keyword>
<feature type="transmembrane region" description="Helical" evidence="5">
    <location>
        <begin position="49"/>
        <end position="69"/>
    </location>
</feature>
<comment type="subcellular location">
    <subcellularLocation>
        <location evidence="1">Membrane</location>
        <topology evidence="1">Multi-pass membrane protein</topology>
    </subcellularLocation>
</comment>